<accession>A0AAW4BLA7</accession>
<evidence type="ECO:0000313" key="2">
    <source>
        <dbReference type="EMBL" id="MBF4438099.1"/>
    </source>
</evidence>
<dbReference type="InterPro" id="IPR053171">
    <property type="entry name" value="Viral_Tip_Attach_Protein"/>
</dbReference>
<dbReference type="EMBL" id="SCLC01001686">
    <property type="protein sequence ID" value="MBF4438099.1"/>
    <property type="molecule type" value="Genomic_DNA"/>
</dbReference>
<dbReference type="Proteomes" id="UP000786185">
    <property type="component" value="Unassembled WGS sequence"/>
</dbReference>
<comment type="caution">
    <text evidence="2">The sequence shown here is derived from an EMBL/GenBank/DDBJ whole genome shotgun (WGS) entry which is preliminary data.</text>
</comment>
<evidence type="ECO:0000259" key="1">
    <source>
        <dbReference type="Pfam" id="PF09327"/>
    </source>
</evidence>
<gene>
    <name evidence="2" type="ORF">ERJ77_27170</name>
</gene>
<organism evidence="2 3">
    <name type="scientific">Vibrio anguillarum</name>
    <name type="common">Listonella anguillarum</name>
    <dbReference type="NCBI Taxonomy" id="55601"/>
    <lineage>
        <taxon>Bacteria</taxon>
        <taxon>Pseudomonadati</taxon>
        <taxon>Pseudomonadota</taxon>
        <taxon>Gammaproteobacteria</taxon>
        <taxon>Vibrionales</taxon>
        <taxon>Vibrionaceae</taxon>
        <taxon>Vibrio</taxon>
    </lineage>
</organism>
<protein>
    <submittedName>
        <fullName evidence="2">DUF1983 domain-containing protein</fullName>
    </submittedName>
</protein>
<dbReference type="InterPro" id="IPR015406">
    <property type="entry name" value="GpJ_CSF"/>
</dbReference>
<sequence>ALAVTVGENTAAIATEQTVRADADTALAELVQTVSAQIGDIEAVVQQTSEAVVDLDGSIKANWQVKTEVNADGRVVQAGVGLGASIGADGTTRSEFLVMADTIGFLNSIDGQIHTPF</sequence>
<dbReference type="PANTHER" id="PTHR36251">
    <property type="entry name" value="FELS-1 PROPHAGE HOST SPECIFICITY PROTEIN-RELATED"/>
    <property type="match status" value="1"/>
</dbReference>
<dbReference type="PANTHER" id="PTHR36251:SF2">
    <property type="entry name" value="GIFSY-2 PROPHAGE HOST SPECIFICITY PROTEIN J, PHAGE LAMBDA"/>
    <property type="match status" value="1"/>
</dbReference>
<proteinExistence type="predicted"/>
<reference evidence="2" key="1">
    <citation type="journal article" date="2021" name="PeerJ">
        <title>Analysis of 44 Vibrio anguillarum genomes reveals high genetic diversity.</title>
        <authorList>
            <person name="Hansen M.J."/>
            <person name="Dalsgaard I."/>
        </authorList>
    </citation>
    <scope>NUCLEOTIDE SEQUENCE</scope>
    <source>
        <strain evidence="2">850617-1/1</strain>
    </source>
</reference>
<feature type="non-terminal residue" evidence="2">
    <location>
        <position position="1"/>
    </location>
</feature>
<name>A0AAW4BLA7_VIBAN</name>
<dbReference type="AlphaFoldDB" id="A0AAW4BLA7"/>
<feature type="non-terminal residue" evidence="2">
    <location>
        <position position="117"/>
    </location>
</feature>
<feature type="domain" description="Tip attachment protein J central straight fiber" evidence="1">
    <location>
        <begin position="45"/>
        <end position="117"/>
    </location>
</feature>
<evidence type="ECO:0000313" key="3">
    <source>
        <dbReference type="Proteomes" id="UP000786185"/>
    </source>
</evidence>
<dbReference type="Pfam" id="PF09327">
    <property type="entry name" value="Phage_Tail_Tip"/>
    <property type="match status" value="1"/>
</dbReference>